<evidence type="ECO:0000256" key="3">
    <source>
        <dbReference type="ARBA" id="ARBA00022989"/>
    </source>
</evidence>
<dbReference type="NCBIfam" id="TIGR03262">
    <property type="entry name" value="PhnU2"/>
    <property type="match status" value="1"/>
</dbReference>
<feature type="transmembrane region" description="Helical" evidence="5">
    <location>
        <begin position="212"/>
        <end position="235"/>
    </location>
</feature>
<dbReference type="PANTHER" id="PTHR43496:SF1">
    <property type="entry name" value="POLYGALACTURONAN_RHAMNOGALACTURONAN TRANSPORT SYSTEM PERMEASE PROTEIN YTEP"/>
    <property type="match status" value="1"/>
</dbReference>
<evidence type="ECO:0000259" key="6">
    <source>
        <dbReference type="PROSITE" id="PS50928"/>
    </source>
</evidence>
<feature type="transmembrane region" description="Helical" evidence="5">
    <location>
        <begin position="267"/>
        <end position="287"/>
    </location>
</feature>
<dbReference type="eggNOG" id="COG1178">
    <property type="taxonomic scope" value="Bacteria"/>
</dbReference>
<dbReference type="InterPro" id="IPR000515">
    <property type="entry name" value="MetI-like"/>
</dbReference>
<feature type="transmembrane region" description="Helical" evidence="5">
    <location>
        <begin position="116"/>
        <end position="138"/>
    </location>
</feature>
<organism evidence="7">
    <name type="scientific">Desulfovibrio sp. U5L</name>
    <dbReference type="NCBI Taxonomy" id="596152"/>
    <lineage>
        <taxon>Bacteria</taxon>
        <taxon>Pseudomonadati</taxon>
        <taxon>Thermodesulfobacteriota</taxon>
        <taxon>Desulfovibrionia</taxon>
        <taxon>Desulfovibrionales</taxon>
        <taxon>Desulfovibrionaceae</taxon>
        <taxon>Desulfovibrio</taxon>
    </lineage>
</organism>
<dbReference type="PANTHER" id="PTHR43496">
    <property type="entry name" value="PROTEIN LPLB"/>
    <property type="match status" value="1"/>
</dbReference>
<name>I2PZR6_9BACT</name>
<comment type="similarity">
    <text evidence="5">Belongs to the binding-protein-dependent transport system permease family.</text>
</comment>
<dbReference type="CDD" id="cd06261">
    <property type="entry name" value="TM_PBP2"/>
    <property type="match status" value="2"/>
</dbReference>
<dbReference type="EMBL" id="JH600068">
    <property type="protein sequence ID" value="EIG53022.1"/>
    <property type="molecule type" value="Genomic_DNA"/>
</dbReference>
<dbReference type="GO" id="GO:0005886">
    <property type="term" value="C:plasma membrane"/>
    <property type="evidence" value="ECO:0007669"/>
    <property type="project" value="UniProtKB-SubCell"/>
</dbReference>
<feature type="transmembrane region" description="Helical" evidence="5">
    <location>
        <begin position="317"/>
        <end position="342"/>
    </location>
</feature>
<feature type="transmembrane region" description="Helical" evidence="5">
    <location>
        <begin position="448"/>
        <end position="472"/>
    </location>
</feature>
<feature type="domain" description="ABC transmembrane type-1" evidence="6">
    <location>
        <begin position="369"/>
        <end position="573"/>
    </location>
</feature>
<feature type="transmembrane region" description="Helical" evidence="5">
    <location>
        <begin position="554"/>
        <end position="573"/>
    </location>
</feature>
<dbReference type="HOGENOM" id="CLU_021838_1_2_7"/>
<dbReference type="InterPro" id="IPR017664">
    <property type="entry name" value="AminoethylPonate_ABC_perm-1"/>
</dbReference>
<dbReference type="AlphaFoldDB" id="I2PZR6"/>
<feature type="transmembrane region" description="Helical" evidence="5">
    <location>
        <begin position="171"/>
        <end position="191"/>
    </location>
</feature>
<dbReference type="Pfam" id="PF00528">
    <property type="entry name" value="BPD_transp_1"/>
    <property type="match status" value="2"/>
</dbReference>
<dbReference type="Gene3D" id="1.10.3720.10">
    <property type="entry name" value="MetI-like"/>
    <property type="match status" value="2"/>
</dbReference>
<feature type="domain" description="ABC transmembrane type-1" evidence="6">
    <location>
        <begin position="78"/>
        <end position="288"/>
    </location>
</feature>
<keyword evidence="5" id="KW-0813">Transport</keyword>
<dbReference type="GO" id="GO:0055085">
    <property type="term" value="P:transmembrane transport"/>
    <property type="evidence" value="ECO:0007669"/>
    <property type="project" value="InterPro"/>
</dbReference>
<protein>
    <submittedName>
        <fullName evidence="7">Putative 2-aminoethylphosphonate ABC transporter, permease protein</fullName>
    </submittedName>
</protein>
<feature type="transmembrane region" description="Helical" evidence="5">
    <location>
        <begin position="82"/>
        <end position="104"/>
    </location>
</feature>
<keyword evidence="2 5" id="KW-0812">Transmembrane</keyword>
<reference evidence="7" key="1">
    <citation type="submission" date="2011-11" db="EMBL/GenBank/DDBJ databases">
        <title>Improved High-Quality Draft sequence of Desulfovibrio sp. U5L.</title>
        <authorList>
            <consortium name="US DOE Joint Genome Institute"/>
            <person name="Lucas S."/>
            <person name="Han J."/>
            <person name="Lapidus A."/>
            <person name="Cheng J.-F."/>
            <person name="Goodwin L."/>
            <person name="Pitluck S."/>
            <person name="Peters L."/>
            <person name="Ovchinnikova G."/>
            <person name="Held B."/>
            <person name="Detter J.C."/>
            <person name="Han C."/>
            <person name="Tapia R."/>
            <person name="Land M."/>
            <person name="Hauser L."/>
            <person name="Kyrpides N."/>
            <person name="Ivanova N."/>
            <person name="Pagani I."/>
            <person name="Gabster J."/>
            <person name="Walker C."/>
            <person name="Stolyar S."/>
            <person name="Stahl D."/>
            <person name="Arkin A."/>
            <person name="Dehal P."/>
            <person name="Hazen T."/>
            <person name="Woyke T."/>
        </authorList>
    </citation>
    <scope>NUCLEOTIDE SEQUENCE [LARGE SCALE GENOMIC DNA]</scope>
    <source>
        <strain evidence="7">U5L</strain>
    </source>
</reference>
<keyword evidence="3 5" id="KW-1133">Transmembrane helix</keyword>
<feature type="transmembrane region" description="Helical" evidence="5">
    <location>
        <begin position="27"/>
        <end position="49"/>
    </location>
</feature>
<sequence length="590" mass="63643">MRENASAQASQAAWATPWLSERRLRGLLILLTVLWLGCAVALPMANIIGRSLSDGAGAWIGLGNFKTYFTTPSLSASLWNSLSVSAVTTVLSVTLGFLFAYALTRTNIPCKAFFRGLAMAPLFAPTLLYGITLVYLFGRKGLVTTGCFGFFEQTLGLKAALDIGLYGKVGIIISETIFTFPQAMLILSIALRATDARLYEAARSLGASKARTFLSVTLPGVKYGLLSAVFVSFILCFTDFGAPKVVGGQYNVLATDIYKQVIGQQNFAMGATVSVVLLIPSVLAFLLDRLAQRRQTALIAAKAVPLQPSDDPGTKGFYFVFCSLISAGLLLFLGTALFASLVKVWPYDLSLSLVHFRFGDMGGGGYRALYNSIRMSFYSALAGTALTFLSAYLVEKTRGITTLRHVAYFLSMAPLALPGLVIGLAYIFFFNAPGWSLWGLSVANPLNFLYGTMAILVLCNMVHFYSVTFLTATTALKQLDREFEAVSESMGVPFYKTFLRVTAPVCLPAVLEIAQYFFVNSMATVSAVIFLYSADIPLASVAVANMDDAGDTAPAAAMCVLIVLANILVRLLTGALSARLSRRSQFWMGQ</sequence>
<dbReference type="InterPro" id="IPR035906">
    <property type="entry name" value="MetI-like_sf"/>
</dbReference>
<gene>
    <name evidence="7" type="ORF">DesU5LDRAFT_1328</name>
</gene>
<proteinExistence type="inferred from homology"/>
<feature type="transmembrane region" description="Helical" evidence="5">
    <location>
        <begin position="375"/>
        <end position="394"/>
    </location>
</feature>
<feature type="transmembrane region" description="Helical" evidence="5">
    <location>
        <begin position="516"/>
        <end position="534"/>
    </location>
</feature>
<accession>I2PZR6</accession>
<evidence type="ECO:0000256" key="4">
    <source>
        <dbReference type="ARBA" id="ARBA00023136"/>
    </source>
</evidence>
<evidence type="ECO:0000256" key="1">
    <source>
        <dbReference type="ARBA" id="ARBA00004651"/>
    </source>
</evidence>
<feature type="transmembrane region" description="Helical" evidence="5">
    <location>
        <begin position="406"/>
        <end position="428"/>
    </location>
</feature>
<evidence type="ECO:0000313" key="7">
    <source>
        <dbReference type="EMBL" id="EIG53022.1"/>
    </source>
</evidence>
<comment type="subcellular location">
    <subcellularLocation>
        <location evidence="1 5">Cell membrane</location>
        <topology evidence="1 5">Multi-pass membrane protein</topology>
    </subcellularLocation>
</comment>
<evidence type="ECO:0000256" key="2">
    <source>
        <dbReference type="ARBA" id="ARBA00022692"/>
    </source>
</evidence>
<evidence type="ECO:0000256" key="5">
    <source>
        <dbReference type="RuleBase" id="RU363032"/>
    </source>
</evidence>
<dbReference type="PROSITE" id="PS50928">
    <property type="entry name" value="ABC_TM1"/>
    <property type="match status" value="2"/>
</dbReference>
<keyword evidence="4 5" id="KW-0472">Membrane</keyword>
<dbReference type="STRING" id="596152.DesU5LDRAFT_1328"/>
<dbReference type="SUPFAM" id="SSF161098">
    <property type="entry name" value="MetI-like"/>
    <property type="match status" value="2"/>
</dbReference>